<dbReference type="AlphaFoldDB" id="A0A935T523"/>
<dbReference type="GO" id="GO:0016810">
    <property type="term" value="F:hydrolase activity, acting on carbon-nitrogen (but not peptide) bonds"/>
    <property type="evidence" value="ECO:0007669"/>
    <property type="project" value="InterPro"/>
</dbReference>
<dbReference type="EMBL" id="JADJOT010000002">
    <property type="protein sequence ID" value="MBK7953108.1"/>
    <property type="molecule type" value="Genomic_DNA"/>
</dbReference>
<dbReference type="PANTHER" id="PTHR34216:SF3">
    <property type="entry name" value="POLY-BETA-1,6-N-ACETYL-D-GLUCOSAMINE N-DEACETYLASE"/>
    <property type="match status" value="1"/>
</dbReference>
<name>A0A935T523_9PROT</name>
<dbReference type="GO" id="GO:0005576">
    <property type="term" value="C:extracellular region"/>
    <property type="evidence" value="ECO:0007669"/>
    <property type="project" value="UniProtKB-SubCell"/>
</dbReference>
<reference evidence="4 5" key="1">
    <citation type="submission" date="2020-10" db="EMBL/GenBank/DDBJ databases">
        <title>Connecting structure to function with the recovery of over 1000 high-quality activated sludge metagenome-assembled genomes encoding full-length rRNA genes using long-read sequencing.</title>
        <authorList>
            <person name="Singleton C.M."/>
            <person name="Petriglieri F."/>
            <person name="Kristensen J.M."/>
            <person name="Kirkegaard R.H."/>
            <person name="Michaelsen T.Y."/>
            <person name="Andersen M.H."/>
            <person name="Karst S.M."/>
            <person name="Dueholm M.S."/>
            <person name="Nielsen P.H."/>
            <person name="Albertsen M."/>
        </authorList>
    </citation>
    <scope>NUCLEOTIDE SEQUENCE [LARGE SCALE GENOMIC DNA]</scope>
    <source>
        <strain evidence="4">Fred_18-Q3-R57-64_BAT3C.720</strain>
    </source>
</reference>
<protein>
    <submittedName>
        <fullName evidence="4">Polysaccharide deacetylase family protein</fullName>
    </submittedName>
</protein>
<dbReference type="InterPro" id="IPR002509">
    <property type="entry name" value="NODB_dom"/>
</dbReference>
<dbReference type="Pfam" id="PF01522">
    <property type="entry name" value="Polysacc_deac_1"/>
    <property type="match status" value="1"/>
</dbReference>
<dbReference type="GO" id="GO:0005975">
    <property type="term" value="P:carbohydrate metabolic process"/>
    <property type="evidence" value="ECO:0007669"/>
    <property type="project" value="InterPro"/>
</dbReference>
<evidence type="ECO:0000313" key="4">
    <source>
        <dbReference type="EMBL" id="MBK7953108.1"/>
    </source>
</evidence>
<organism evidence="4 5">
    <name type="scientific">Candidatus Accumulibacter affinis</name>
    <dbReference type="NCBI Taxonomy" id="2954384"/>
    <lineage>
        <taxon>Bacteria</taxon>
        <taxon>Pseudomonadati</taxon>
        <taxon>Pseudomonadota</taxon>
        <taxon>Betaproteobacteria</taxon>
        <taxon>Candidatus Accumulibacter</taxon>
    </lineage>
</organism>
<dbReference type="InterPro" id="IPR011330">
    <property type="entry name" value="Glyco_hydro/deAcase_b/a-brl"/>
</dbReference>
<evidence type="ECO:0000256" key="2">
    <source>
        <dbReference type="ARBA" id="ARBA00022729"/>
    </source>
</evidence>
<dbReference type="SUPFAM" id="SSF88713">
    <property type="entry name" value="Glycoside hydrolase/deacetylase"/>
    <property type="match status" value="1"/>
</dbReference>
<dbReference type="InterPro" id="IPR051398">
    <property type="entry name" value="Polysacch_Deacetylase"/>
</dbReference>
<feature type="domain" description="NodB homology" evidence="3">
    <location>
        <begin position="80"/>
        <end position="332"/>
    </location>
</feature>
<comment type="caution">
    <text evidence="4">The sequence shown here is derived from an EMBL/GenBank/DDBJ whole genome shotgun (WGS) entry which is preliminary data.</text>
</comment>
<dbReference type="Gene3D" id="3.20.20.370">
    <property type="entry name" value="Glycoside hydrolase/deacetylase"/>
    <property type="match status" value="1"/>
</dbReference>
<sequence>MELLTGILAKAGLAALGAITPCRLSILTFHRVHARADSIFPDELDAERFDQRMRFVAQTFNVLTLGQAISRLAAGSLPPRAMVITFDDGYADNVEVALPVLRRHGLAATFSVATGFLDGGRMWNDSVIECLRATAKDSLDLEAFGLRRLPVAEARDRRVAIEQLLSRIKYLTVAERDQAITRLQAICGVAALPRGLMMRTEQVRDLHRAGMEIGGHTVNHPILLSLTLAEAESEIVEGKRRLEAICDSPVDVFAYPNGIPGQDYTAEHAKLVEALGFRGAVTTARGVAQTGDDLFQLPRYTPWANSLAIFSMRLLMNQLHRDVELAPPRASQ</sequence>
<dbReference type="PROSITE" id="PS51677">
    <property type="entry name" value="NODB"/>
    <property type="match status" value="1"/>
</dbReference>
<keyword evidence="2" id="KW-0732">Signal</keyword>
<evidence type="ECO:0000256" key="1">
    <source>
        <dbReference type="ARBA" id="ARBA00004613"/>
    </source>
</evidence>
<evidence type="ECO:0000313" key="5">
    <source>
        <dbReference type="Proteomes" id="UP000706151"/>
    </source>
</evidence>
<accession>A0A935T523</accession>
<dbReference type="CDD" id="cd10918">
    <property type="entry name" value="CE4_NodB_like_5s_6s"/>
    <property type="match status" value="1"/>
</dbReference>
<dbReference type="Proteomes" id="UP000706151">
    <property type="component" value="Unassembled WGS sequence"/>
</dbReference>
<evidence type="ECO:0000259" key="3">
    <source>
        <dbReference type="PROSITE" id="PS51677"/>
    </source>
</evidence>
<comment type="subcellular location">
    <subcellularLocation>
        <location evidence="1">Secreted</location>
    </subcellularLocation>
</comment>
<dbReference type="PANTHER" id="PTHR34216">
    <property type="match status" value="1"/>
</dbReference>
<gene>
    <name evidence="4" type="ORF">IPK02_03495</name>
</gene>
<proteinExistence type="predicted"/>